<dbReference type="GeneID" id="14886009"/>
<dbReference type="EMBL" id="KB206890">
    <property type="protein sequence ID" value="ELP86916.1"/>
    <property type="molecule type" value="Genomic_DNA"/>
</dbReference>
<gene>
    <name evidence="2" type="ORF">EIN_314850</name>
</gene>
<dbReference type="GO" id="GO:0016604">
    <property type="term" value="C:nuclear body"/>
    <property type="evidence" value="ECO:0007669"/>
    <property type="project" value="TreeGrafter"/>
</dbReference>
<dbReference type="InterPro" id="IPR041679">
    <property type="entry name" value="DNA2/NAM7-like_C"/>
</dbReference>
<sequence length="229" mass="26225">MGHNPYFSTFYCSEKVYGVSEMKSYLSECSFEQLGNPICVLTTYNDTNEIQSFHNLRFDTTYFTSAESILETTSLNPILQSNCFVLIGNPQFPGPVVYSEKAKRCGFDTSLFDRLLQCPWINRTLLNIEKEITPFAFDFTNKIFYSSQVQVPPIHTNLDVTCVSRIFKNKKVPFMFIHCEGREIERNFETNFENAEEANIVKMLLSTLQNKNVPVSSIGVVSMFSAKDN</sequence>
<evidence type="ECO:0000313" key="2">
    <source>
        <dbReference type="EMBL" id="ELP86916.1"/>
    </source>
</evidence>
<evidence type="ECO:0000313" key="3">
    <source>
        <dbReference type="Proteomes" id="UP000014680"/>
    </source>
</evidence>
<dbReference type="InterPro" id="IPR045055">
    <property type="entry name" value="DNA2/NAM7-like"/>
</dbReference>
<dbReference type="Pfam" id="PF13087">
    <property type="entry name" value="AAA_12"/>
    <property type="match status" value="1"/>
</dbReference>
<dbReference type="AlphaFoldDB" id="A0A0A1U585"/>
<dbReference type="VEuPathDB" id="AmoebaDB:EIN_314850"/>
<feature type="domain" description="DNA2/NAM7 helicase-like C-terminal" evidence="1">
    <location>
        <begin position="108"/>
        <end position="226"/>
    </location>
</feature>
<evidence type="ECO:0000259" key="1">
    <source>
        <dbReference type="Pfam" id="PF13087"/>
    </source>
</evidence>
<dbReference type="RefSeq" id="XP_004253687.1">
    <property type="nucleotide sequence ID" value="XM_004253639.1"/>
</dbReference>
<dbReference type="Proteomes" id="UP000014680">
    <property type="component" value="Unassembled WGS sequence"/>
</dbReference>
<keyword evidence="3" id="KW-1185">Reference proteome</keyword>
<dbReference type="InterPro" id="IPR027417">
    <property type="entry name" value="P-loop_NTPase"/>
</dbReference>
<dbReference type="KEGG" id="eiv:EIN_314850"/>
<reference evidence="2 3" key="1">
    <citation type="submission" date="2012-10" db="EMBL/GenBank/DDBJ databases">
        <authorList>
            <person name="Zafar N."/>
            <person name="Inman J."/>
            <person name="Hall N."/>
            <person name="Lorenzi H."/>
            <person name="Caler E."/>
        </authorList>
    </citation>
    <scope>NUCLEOTIDE SEQUENCE [LARGE SCALE GENOMIC DNA]</scope>
    <source>
        <strain evidence="2 3">IP1</strain>
    </source>
</reference>
<name>A0A0A1U585_ENTIV</name>
<dbReference type="PANTHER" id="PTHR10887:SF495">
    <property type="entry name" value="HELICASE SENATAXIN ISOFORM X1-RELATED"/>
    <property type="match status" value="1"/>
</dbReference>
<dbReference type="PANTHER" id="PTHR10887">
    <property type="entry name" value="DNA2/NAM7 HELICASE FAMILY"/>
    <property type="match status" value="1"/>
</dbReference>
<organism evidence="2 3">
    <name type="scientific">Entamoeba invadens IP1</name>
    <dbReference type="NCBI Taxonomy" id="370355"/>
    <lineage>
        <taxon>Eukaryota</taxon>
        <taxon>Amoebozoa</taxon>
        <taxon>Evosea</taxon>
        <taxon>Archamoebae</taxon>
        <taxon>Mastigamoebida</taxon>
        <taxon>Entamoebidae</taxon>
        <taxon>Entamoeba</taxon>
    </lineage>
</organism>
<dbReference type="GO" id="GO:0006369">
    <property type="term" value="P:termination of RNA polymerase II transcription"/>
    <property type="evidence" value="ECO:0007669"/>
    <property type="project" value="TreeGrafter"/>
</dbReference>
<dbReference type="Gene3D" id="3.40.50.300">
    <property type="entry name" value="P-loop containing nucleotide triphosphate hydrolases"/>
    <property type="match status" value="2"/>
</dbReference>
<dbReference type="GO" id="GO:0001147">
    <property type="term" value="F:transcription termination site sequence-specific DNA binding"/>
    <property type="evidence" value="ECO:0007669"/>
    <property type="project" value="TreeGrafter"/>
</dbReference>
<proteinExistence type="predicted"/>
<protein>
    <recommendedName>
        <fullName evidence="1">DNA2/NAM7 helicase-like C-terminal domain-containing protein</fullName>
    </recommendedName>
</protein>
<accession>A0A0A1U585</accession>